<proteinExistence type="predicted"/>
<organism evidence="2">
    <name type="scientific">viral metagenome</name>
    <dbReference type="NCBI Taxonomy" id="1070528"/>
    <lineage>
        <taxon>unclassified sequences</taxon>
        <taxon>metagenomes</taxon>
        <taxon>organismal metagenomes</taxon>
    </lineage>
</organism>
<evidence type="ECO:0000256" key="1">
    <source>
        <dbReference type="SAM" id="MobiDB-lite"/>
    </source>
</evidence>
<dbReference type="AlphaFoldDB" id="A0A6C0JYA7"/>
<name>A0A6C0JYA7_9ZZZZ</name>
<reference evidence="2" key="1">
    <citation type="journal article" date="2020" name="Nature">
        <title>Giant virus diversity and host interactions through global metagenomics.</title>
        <authorList>
            <person name="Schulz F."/>
            <person name="Roux S."/>
            <person name="Paez-Espino D."/>
            <person name="Jungbluth S."/>
            <person name="Walsh D.A."/>
            <person name="Denef V.J."/>
            <person name="McMahon K.D."/>
            <person name="Konstantinidis K.T."/>
            <person name="Eloe-Fadrosh E.A."/>
            <person name="Kyrpides N.C."/>
            <person name="Woyke T."/>
        </authorList>
    </citation>
    <scope>NUCLEOTIDE SEQUENCE</scope>
    <source>
        <strain evidence="2">GVMAG-S-1101164-164</strain>
    </source>
</reference>
<feature type="region of interest" description="Disordered" evidence="1">
    <location>
        <begin position="51"/>
        <end position="89"/>
    </location>
</feature>
<feature type="compositionally biased region" description="Basic and acidic residues" evidence="1">
    <location>
        <begin position="20"/>
        <end position="30"/>
    </location>
</feature>
<accession>A0A6C0JYA7</accession>
<dbReference type="EMBL" id="MN740745">
    <property type="protein sequence ID" value="QHU09796.1"/>
    <property type="molecule type" value="Genomic_DNA"/>
</dbReference>
<feature type="compositionally biased region" description="Basic residues" evidence="1">
    <location>
        <begin position="75"/>
        <end position="89"/>
    </location>
</feature>
<sequence>MKRRYRKHGGEGSDDEDPDPDKHKGELRDVLSKTVPYSSLLKNPRYAAIKDAPELARPMKVTRGSTETKKEGGRKTRRRTKKRGVRRRA</sequence>
<protein>
    <submittedName>
        <fullName evidence="2">Uncharacterized protein</fullName>
    </submittedName>
</protein>
<evidence type="ECO:0000313" key="2">
    <source>
        <dbReference type="EMBL" id="QHU09796.1"/>
    </source>
</evidence>
<feature type="region of interest" description="Disordered" evidence="1">
    <location>
        <begin position="1"/>
        <end position="30"/>
    </location>
</feature>